<accession>A0AAU7BPX9</accession>
<feature type="coiled-coil region" evidence="1">
    <location>
        <begin position="157"/>
        <end position="184"/>
    </location>
</feature>
<sequence>MKKLLIISLFLGSVSSAIAQKSLNDYKYVIVPYKYDFVDEKDKYQLNSLSQFLFNKYGFEAIMEDAEYPMDLAKNRCLGLRSDVLKEKGLFQTKLKAQLKDCDGNIVYTTKIGSTREKNFKTAYTLALRGAFEDFETVNYKYQPNENILARASVSSEKDSNEEIQKLKEEINTLKQKQTQVKEIPEKKAAKEEIKKPTTVIGREVKKVVKQGEPEINILYAQKIENGYQLVDKTPKVVMIMLETNLENVFLVKDENAIVYKEDGFWYLSKNDGKQATVKTLNIKF</sequence>
<dbReference type="RefSeq" id="WP_347922615.1">
    <property type="nucleotide sequence ID" value="NZ_CP157199.1"/>
</dbReference>
<keyword evidence="2" id="KW-0732">Signal</keyword>
<feature type="signal peptide" evidence="2">
    <location>
        <begin position="1"/>
        <end position="19"/>
    </location>
</feature>
<organism evidence="3">
    <name type="scientific">Pontimicrobium sp. SW4</name>
    <dbReference type="NCBI Taxonomy" id="3153519"/>
    <lineage>
        <taxon>Bacteria</taxon>
        <taxon>Pseudomonadati</taxon>
        <taxon>Bacteroidota</taxon>
        <taxon>Flavobacteriia</taxon>
        <taxon>Flavobacteriales</taxon>
        <taxon>Flavobacteriaceae</taxon>
        <taxon>Pontimicrobium</taxon>
    </lineage>
</organism>
<evidence type="ECO:0000256" key="2">
    <source>
        <dbReference type="SAM" id="SignalP"/>
    </source>
</evidence>
<evidence type="ECO:0000256" key="1">
    <source>
        <dbReference type="SAM" id="Coils"/>
    </source>
</evidence>
<name>A0AAU7BPX9_9FLAO</name>
<dbReference type="AlphaFoldDB" id="A0AAU7BPX9"/>
<gene>
    <name evidence="3" type="ORF">ABGB03_11215</name>
</gene>
<feature type="chain" id="PRO_5043817618" evidence="2">
    <location>
        <begin position="20"/>
        <end position="285"/>
    </location>
</feature>
<dbReference type="EMBL" id="CP157199">
    <property type="protein sequence ID" value="XBG60425.1"/>
    <property type="molecule type" value="Genomic_DNA"/>
</dbReference>
<reference evidence="3" key="1">
    <citation type="submission" date="2024-05" db="EMBL/GenBank/DDBJ databases">
        <title>Pontimicrobium maritimus sp. nov., isolated form sea water.</title>
        <authorList>
            <person name="Muhammad N."/>
            <person name="Vuong T.Q."/>
            <person name="Han H.L."/>
            <person name="Kim S.-G."/>
        </authorList>
    </citation>
    <scope>NUCLEOTIDE SEQUENCE</scope>
    <source>
        <strain evidence="3">SW4</strain>
    </source>
</reference>
<keyword evidence="1" id="KW-0175">Coiled coil</keyword>
<proteinExistence type="predicted"/>
<protein>
    <submittedName>
        <fullName evidence="3">Uncharacterized protein</fullName>
    </submittedName>
</protein>
<evidence type="ECO:0000313" key="3">
    <source>
        <dbReference type="EMBL" id="XBG60425.1"/>
    </source>
</evidence>